<name>A0ABU6IBS8_9ENTR</name>
<dbReference type="Proteomes" id="UP001357437">
    <property type="component" value="Unassembled WGS sequence"/>
</dbReference>
<protein>
    <submittedName>
        <fullName evidence="1">Lar family restriction alleviation protein</fullName>
    </submittedName>
</protein>
<dbReference type="Pfam" id="PF14354">
    <property type="entry name" value="Lar_restr_allev"/>
    <property type="match status" value="1"/>
</dbReference>
<gene>
    <name evidence="1" type="ORF">VOF76_23080</name>
</gene>
<proteinExistence type="predicted"/>
<dbReference type="EMBL" id="JAYMCU010000085">
    <property type="protein sequence ID" value="MEC3939024.1"/>
    <property type="molecule type" value="Genomic_DNA"/>
</dbReference>
<dbReference type="RefSeq" id="WP_114388504.1">
    <property type="nucleotide sequence ID" value="NZ_JAODYM010000030.1"/>
</dbReference>
<evidence type="ECO:0000313" key="2">
    <source>
        <dbReference type="Proteomes" id="UP001357437"/>
    </source>
</evidence>
<sequence>MCGSAEKIQIYGLPGDYSGSYSDDGSHYGHTLKPCPFCGEKDNLELSNITSTAVFWIECCCGASMKGEYHETASLMRTEAEALSEYEKAMQSVVNDWNTRK</sequence>
<keyword evidence="2" id="KW-1185">Reference proteome</keyword>
<evidence type="ECO:0000313" key="1">
    <source>
        <dbReference type="EMBL" id="MEC3939024.1"/>
    </source>
</evidence>
<reference evidence="1 2" key="1">
    <citation type="submission" date="2024-01" db="EMBL/GenBank/DDBJ databases">
        <title>Comparative Genomics of Leclercia adecarboxylata Strains Isolated from Several Sources.</title>
        <authorList>
            <person name="Yescas-Zazueta V."/>
            <person name="Balbuena-Alonso M.G."/>
            <person name="Valencia D."/>
            <person name="Mendez-Pfeiffer P.A."/>
            <person name="Ballesteros-Monrreal M.G."/>
            <person name="Rocha-Gracia R.D.C."/>
            <person name="Barrios-Villa E."/>
        </authorList>
    </citation>
    <scope>NUCLEOTIDE SEQUENCE [LARGE SCALE GENOMIC DNA]</scope>
    <source>
        <strain evidence="1 2">33MEM</strain>
    </source>
</reference>
<organism evidence="1 2">
    <name type="scientific">Leclercia adecarboxylata</name>
    <dbReference type="NCBI Taxonomy" id="83655"/>
    <lineage>
        <taxon>Bacteria</taxon>
        <taxon>Pseudomonadati</taxon>
        <taxon>Pseudomonadota</taxon>
        <taxon>Gammaproteobacteria</taxon>
        <taxon>Enterobacterales</taxon>
        <taxon>Enterobacteriaceae</taxon>
        <taxon>Leclercia</taxon>
    </lineage>
</organism>
<comment type="caution">
    <text evidence="1">The sequence shown here is derived from an EMBL/GenBank/DDBJ whole genome shotgun (WGS) entry which is preliminary data.</text>
</comment>
<accession>A0ABU6IBS8</accession>